<feature type="region of interest" description="Disordered" evidence="1">
    <location>
        <begin position="17"/>
        <end position="53"/>
    </location>
</feature>
<sequence>MFLPSFLISPRKLATKPLSYSQMQSDRSQQRDRQIVNPLTLRPPVNTRISSAGTDSSTGILHFNPGFALDSESAIEADASTIGDDSDSTAFHSGSNAPIDSTNRSALAKSERWSQKIINSSLSDRGVHSVDSDASSSPTFEKAVISGYQAQSTADSRKPVATDIPTPSSGYQADTEVLENEEWTSNVASQQQHHHHHHHHHHNQAQNQYSSSMDY</sequence>
<gene>
    <name evidence="2" type="ORF">K450DRAFT_199606</name>
</gene>
<evidence type="ECO:0000256" key="1">
    <source>
        <dbReference type="SAM" id="MobiDB-lite"/>
    </source>
</evidence>
<reference evidence="2" key="1">
    <citation type="submission" date="2021-06" db="EMBL/GenBank/DDBJ databases">
        <authorList>
            <consortium name="DOE Joint Genome Institute"/>
            <person name="Mondo S.J."/>
            <person name="Amses K.R."/>
            <person name="Simmons D.R."/>
            <person name="Longcore J.E."/>
            <person name="Seto K."/>
            <person name="Alves G.H."/>
            <person name="Bonds A.E."/>
            <person name="Quandt C.A."/>
            <person name="Davis W.J."/>
            <person name="Chang Y."/>
            <person name="Letcher P.M."/>
            <person name="Powell M.J."/>
            <person name="Kuo A."/>
            <person name="Labutti K."/>
            <person name="Pangilinan J."/>
            <person name="Andreopoulos W."/>
            <person name="Tritt A."/>
            <person name="Riley R."/>
            <person name="Hundley H."/>
            <person name="Johnson J."/>
            <person name="Lipzen A."/>
            <person name="Barry K."/>
            <person name="Berbee M.L."/>
            <person name="Buchler N.E."/>
            <person name="Grigoriev I.V."/>
            <person name="Spatafora J.W."/>
            <person name="Stajich J.E."/>
            <person name="James T.Y."/>
        </authorList>
    </citation>
    <scope>NUCLEOTIDE SEQUENCE</scope>
    <source>
        <strain evidence="2">AG</strain>
    </source>
</reference>
<organism evidence="2 3">
    <name type="scientific">Umbelopsis ramanniana AG</name>
    <dbReference type="NCBI Taxonomy" id="1314678"/>
    <lineage>
        <taxon>Eukaryota</taxon>
        <taxon>Fungi</taxon>
        <taxon>Fungi incertae sedis</taxon>
        <taxon>Mucoromycota</taxon>
        <taxon>Mucoromycotina</taxon>
        <taxon>Umbelopsidomycetes</taxon>
        <taxon>Umbelopsidales</taxon>
        <taxon>Umbelopsidaceae</taxon>
        <taxon>Umbelopsis</taxon>
    </lineage>
</organism>
<feature type="region of interest" description="Disordered" evidence="1">
    <location>
        <begin position="148"/>
        <end position="172"/>
    </location>
</feature>
<dbReference type="AlphaFoldDB" id="A0AAD5E8J2"/>
<accession>A0AAD5E8J2</accession>
<proteinExistence type="predicted"/>
<dbReference type="GeneID" id="75909959"/>
<evidence type="ECO:0000313" key="3">
    <source>
        <dbReference type="Proteomes" id="UP001206595"/>
    </source>
</evidence>
<reference evidence="2" key="2">
    <citation type="journal article" date="2022" name="Proc. Natl. Acad. Sci. U.S.A.">
        <title>Diploid-dominant life cycles characterize the early evolution of Fungi.</title>
        <authorList>
            <person name="Amses K.R."/>
            <person name="Simmons D.R."/>
            <person name="Longcore J.E."/>
            <person name="Mondo S.J."/>
            <person name="Seto K."/>
            <person name="Jeronimo G.H."/>
            <person name="Bonds A.E."/>
            <person name="Quandt C.A."/>
            <person name="Davis W.J."/>
            <person name="Chang Y."/>
            <person name="Federici B.A."/>
            <person name="Kuo A."/>
            <person name="LaButti K."/>
            <person name="Pangilinan J."/>
            <person name="Andreopoulos W."/>
            <person name="Tritt A."/>
            <person name="Riley R."/>
            <person name="Hundley H."/>
            <person name="Johnson J."/>
            <person name="Lipzen A."/>
            <person name="Barry K."/>
            <person name="Lang B.F."/>
            <person name="Cuomo C.A."/>
            <person name="Buchler N.E."/>
            <person name="Grigoriev I.V."/>
            <person name="Spatafora J.W."/>
            <person name="Stajich J.E."/>
            <person name="James T.Y."/>
        </authorList>
    </citation>
    <scope>NUCLEOTIDE SEQUENCE</scope>
    <source>
        <strain evidence="2">AG</strain>
    </source>
</reference>
<protein>
    <submittedName>
        <fullName evidence="2">Uncharacterized protein</fullName>
    </submittedName>
</protein>
<evidence type="ECO:0000313" key="2">
    <source>
        <dbReference type="EMBL" id="KAI8579373.1"/>
    </source>
</evidence>
<dbReference type="RefSeq" id="XP_051444377.1">
    <property type="nucleotide sequence ID" value="XM_051584609.1"/>
</dbReference>
<dbReference type="EMBL" id="MU620921">
    <property type="protein sequence ID" value="KAI8579373.1"/>
    <property type="molecule type" value="Genomic_DNA"/>
</dbReference>
<dbReference type="Proteomes" id="UP001206595">
    <property type="component" value="Unassembled WGS sequence"/>
</dbReference>
<keyword evidence="3" id="KW-1185">Reference proteome</keyword>
<name>A0AAD5E8J2_UMBRA</name>
<comment type="caution">
    <text evidence="2">The sequence shown here is derived from an EMBL/GenBank/DDBJ whole genome shotgun (WGS) entry which is preliminary data.</text>
</comment>
<feature type="region of interest" description="Disordered" evidence="1">
    <location>
        <begin position="81"/>
        <end position="104"/>
    </location>
</feature>
<feature type="compositionally biased region" description="Basic residues" evidence="1">
    <location>
        <begin position="192"/>
        <end position="203"/>
    </location>
</feature>
<feature type="region of interest" description="Disordered" evidence="1">
    <location>
        <begin position="185"/>
        <end position="215"/>
    </location>
</feature>
<feature type="compositionally biased region" description="Polar residues" evidence="1">
    <location>
        <begin position="88"/>
        <end position="104"/>
    </location>
</feature>